<evidence type="ECO:0000313" key="2">
    <source>
        <dbReference type="Proteomes" id="UP000060071"/>
    </source>
</evidence>
<sequence>MPLVSPPEGSNLTPAQLALAEALVAAELGLPDLAEQAGVGESGEIGSSGLIALSRPAVSIQSLVVAGAPVIGVLTNPRTIDVSATIRPALTGGLLGTNYAPLPYLVSYTAGWAAGTLPEGIRQAVLLTAQAGAAAAGRVGIKSESMGPVSRSYTDAASTGTLPADARALLRPWLPTRF</sequence>
<organism evidence="1 2">
    <name type="scientific">Deinococcus actinosclerus</name>
    <dbReference type="NCBI Taxonomy" id="1768108"/>
    <lineage>
        <taxon>Bacteria</taxon>
        <taxon>Thermotogati</taxon>
        <taxon>Deinococcota</taxon>
        <taxon>Deinococci</taxon>
        <taxon>Deinococcales</taxon>
        <taxon>Deinococcaceae</taxon>
        <taxon>Deinococcus</taxon>
    </lineage>
</organism>
<proteinExistence type="predicted"/>
<name>A0ABM5X7C9_9DEIO</name>
<accession>A0ABM5X7C9</accession>
<keyword evidence="2" id="KW-1185">Reference proteome</keyword>
<dbReference type="Proteomes" id="UP000060071">
    <property type="component" value="Chromosome"/>
</dbReference>
<dbReference type="RefSeq" id="WP_062159058.1">
    <property type="nucleotide sequence ID" value="NZ_CP013910.1"/>
</dbReference>
<protein>
    <submittedName>
        <fullName evidence="1">Uncharacterized protein</fullName>
    </submittedName>
</protein>
<evidence type="ECO:0000313" key="1">
    <source>
        <dbReference type="EMBL" id="ALW89624.1"/>
    </source>
</evidence>
<dbReference type="EMBL" id="CP013910">
    <property type="protein sequence ID" value="ALW89624.1"/>
    <property type="molecule type" value="Genomic_DNA"/>
</dbReference>
<gene>
    <name evidence="1" type="ORF">AUC44_12545</name>
</gene>
<reference evidence="1 2" key="1">
    <citation type="submission" date="2015-12" db="EMBL/GenBank/DDBJ databases">
        <authorList>
            <person name="Kim M.K."/>
            <person name="Srinivasan S."/>
            <person name="Lee J.-J."/>
            <person name="Kim K."/>
        </authorList>
    </citation>
    <scope>NUCLEOTIDE SEQUENCE [LARGE SCALE GENOMIC DNA]</scope>
    <source>
        <strain evidence="1 2">BM2</strain>
    </source>
</reference>